<evidence type="ECO:0000313" key="1">
    <source>
        <dbReference type="EMBL" id="GLW69282.1"/>
    </source>
</evidence>
<dbReference type="EMBL" id="BSSA01000003">
    <property type="protein sequence ID" value="GLW69282.1"/>
    <property type="molecule type" value="Genomic_DNA"/>
</dbReference>
<dbReference type="InterPro" id="IPR000415">
    <property type="entry name" value="Nitroreductase-like"/>
</dbReference>
<organism evidence="1 2">
    <name type="scientific">Kitasatospora phosalacinea</name>
    <dbReference type="NCBI Taxonomy" id="2065"/>
    <lineage>
        <taxon>Bacteria</taxon>
        <taxon>Bacillati</taxon>
        <taxon>Actinomycetota</taxon>
        <taxon>Actinomycetes</taxon>
        <taxon>Kitasatosporales</taxon>
        <taxon>Streptomycetaceae</taxon>
        <taxon>Kitasatospora</taxon>
    </lineage>
</organism>
<protein>
    <submittedName>
        <fullName evidence="1">Uncharacterized protein</fullName>
    </submittedName>
</protein>
<reference evidence="1" key="1">
    <citation type="submission" date="2023-02" db="EMBL/GenBank/DDBJ databases">
        <title>Kitasatospora phosalacinea NBRC 14627.</title>
        <authorList>
            <person name="Ichikawa N."/>
            <person name="Sato H."/>
            <person name="Tonouchi N."/>
        </authorList>
    </citation>
    <scope>NUCLEOTIDE SEQUENCE</scope>
    <source>
        <strain evidence="1">NBRC 14627</strain>
    </source>
</reference>
<dbReference type="AlphaFoldDB" id="A0A9W6Q6Z9"/>
<accession>A0A9W6Q6Z9</accession>
<comment type="caution">
    <text evidence="1">The sequence shown here is derived from an EMBL/GenBank/DDBJ whole genome shotgun (WGS) entry which is preliminary data.</text>
</comment>
<dbReference type="RefSeq" id="WP_285735058.1">
    <property type="nucleotide sequence ID" value="NZ_BSSA01000003.1"/>
</dbReference>
<gene>
    <name evidence="1" type="ORF">Kpho02_15810</name>
</gene>
<dbReference type="Proteomes" id="UP001165041">
    <property type="component" value="Unassembled WGS sequence"/>
</dbReference>
<name>A0A9W6Q6Z9_9ACTN</name>
<evidence type="ECO:0000313" key="2">
    <source>
        <dbReference type="Proteomes" id="UP001165041"/>
    </source>
</evidence>
<sequence>MRIDDLAAPRLGELWSLHEDVRLEGARAADGGALTVRDRWGAVVFERPGPVLRRVLERMSFGPVAPGNVLPGFPGLWEADRPGRHGPDVARLLRDLRRIRGSVVRSLALGGSPLLSVVPLAPDVPFAPRPAPAGRPCRLCPSAVLRRAPDGPRLEAPTARHLVRLHRAEAVRLLGPLGGPAPADAPPPAPELLRAASGYLLAARVAVLSPAPAPAPGPPGPGLPAAAVRRIGELLSLARPLAVERDGRPAPPPYRLGLYLLAAPDAHRYDPRRHRLEPFGTAPGTPPLLLVTARFRRAAHAFGGPAPARLRTDADALLHHLHPAASAAGLAPRPLPPDRADAAARALGLDWPTETGLGGFALHAPRADRPPDRPPG</sequence>
<proteinExistence type="predicted"/>
<dbReference type="Gene3D" id="3.40.109.10">
    <property type="entry name" value="NADH Oxidase"/>
    <property type="match status" value="1"/>
</dbReference>
<dbReference type="GO" id="GO:0016491">
    <property type="term" value="F:oxidoreductase activity"/>
    <property type="evidence" value="ECO:0007669"/>
    <property type="project" value="InterPro"/>
</dbReference>